<dbReference type="InterPro" id="IPR029061">
    <property type="entry name" value="THDP-binding"/>
</dbReference>
<dbReference type="CDD" id="cd02000">
    <property type="entry name" value="TPP_E1_PDC_ADC_BCADC"/>
    <property type="match status" value="1"/>
</dbReference>
<evidence type="ECO:0000313" key="6">
    <source>
        <dbReference type="EMBL" id="AUM11763.1"/>
    </source>
</evidence>
<dbReference type="Gene3D" id="3.40.50.970">
    <property type="match status" value="1"/>
</dbReference>
<dbReference type="SUPFAM" id="SSF52518">
    <property type="entry name" value="Thiamin diphosphate-binding fold (THDP-binding)"/>
    <property type="match status" value="1"/>
</dbReference>
<organism evidence="6 7">
    <name type="scientific">Ketobacter alkanivorans</name>
    <dbReference type="NCBI Taxonomy" id="1917421"/>
    <lineage>
        <taxon>Bacteria</taxon>
        <taxon>Pseudomonadati</taxon>
        <taxon>Pseudomonadota</taxon>
        <taxon>Gammaproteobacteria</taxon>
        <taxon>Pseudomonadales</taxon>
        <taxon>Ketobacteraceae</taxon>
        <taxon>Ketobacter</taxon>
    </lineage>
</organism>
<dbReference type="RefSeq" id="WP_101893102.1">
    <property type="nucleotide sequence ID" value="NZ_CP022684.1"/>
</dbReference>
<keyword evidence="7" id="KW-1185">Reference proteome</keyword>
<evidence type="ECO:0000259" key="5">
    <source>
        <dbReference type="Pfam" id="PF00676"/>
    </source>
</evidence>
<reference evidence="7" key="1">
    <citation type="submission" date="2017-08" db="EMBL/GenBank/DDBJ databases">
        <title>Direct submision.</title>
        <authorList>
            <person name="Kim S.-J."/>
            <person name="Rhee S.-K."/>
        </authorList>
    </citation>
    <scope>NUCLEOTIDE SEQUENCE [LARGE SCALE GENOMIC DNA]</scope>
    <source>
        <strain evidence="7">GI5</strain>
    </source>
</reference>
<dbReference type="KEGG" id="kak:Kalk_04720"/>
<protein>
    <recommendedName>
        <fullName evidence="4">Pyruvate dehydrogenase E1 component subunit alpha</fullName>
        <ecNumber evidence="4">1.2.4.1</ecNumber>
    </recommendedName>
</protein>
<comment type="function">
    <text evidence="4">The pyruvate dehydrogenase complex catalyzes the overall conversion of pyruvate to acetyl-CoA and CO(2). It contains multiple copies of three enzymatic components: pyruvate dehydrogenase (E1), dihydrolipoamide acetyltransferase (E2) and lipoamide dehydrogenase (E3).</text>
</comment>
<dbReference type="EC" id="1.2.4.1" evidence="4"/>
<evidence type="ECO:0000256" key="2">
    <source>
        <dbReference type="ARBA" id="ARBA00023002"/>
    </source>
</evidence>
<dbReference type="AlphaFoldDB" id="A0A2K9LHM1"/>
<dbReference type="InterPro" id="IPR017596">
    <property type="entry name" value="PdhA/BkdA"/>
</dbReference>
<dbReference type="NCBIfam" id="TIGR03181">
    <property type="entry name" value="PDH_E1_alph_x"/>
    <property type="match status" value="1"/>
</dbReference>
<keyword evidence="4 6" id="KW-0670">Pyruvate</keyword>
<dbReference type="EMBL" id="CP022684">
    <property type="protein sequence ID" value="AUM11763.1"/>
    <property type="molecule type" value="Genomic_DNA"/>
</dbReference>
<evidence type="ECO:0000313" key="7">
    <source>
        <dbReference type="Proteomes" id="UP000235116"/>
    </source>
</evidence>
<evidence type="ECO:0000256" key="4">
    <source>
        <dbReference type="RuleBase" id="RU366007"/>
    </source>
</evidence>
<dbReference type="OrthoDB" id="9766715at2"/>
<evidence type="ECO:0000256" key="1">
    <source>
        <dbReference type="ARBA" id="ARBA00001964"/>
    </source>
</evidence>
<keyword evidence="3 4" id="KW-0786">Thiamine pyrophosphate</keyword>
<dbReference type="Proteomes" id="UP000235116">
    <property type="component" value="Chromosome"/>
</dbReference>
<comment type="catalytic activity">
    <reaction evidence="4">
        <text>N(6)-[(R)-lipoyl]-L-lysyl-[protein] + pyruvate + H(+) = N(6)-[(R)-S(8)-acetyldihydrolipoyl]-L-lysyl-[protein] + CO2</text>
        <dbReference type="Rhea" id="RHEA:19189"/>
        <dbReference type="Rhea" id="RHEA-COMP:10474"/>
        <dbReference type="Rhea" id="RHEA-COMP:10478"/>
        <dbReference type="ChEBI" id="CHEBI:15361"/>
        <dbReference type="ChEBI" id="CHEBI:15378"/>
        <dbReference type="ChEBI" id="CHEBI:16526"/>
        <dbReference type="ChEBI" id="CHEBI:83099"/>
        <dbReference type="ChEBI" id="CHEBI:83111"/>
        <dbReference type="EC" id="1.2.4.1"/>
    </reaction>
</comment>
<sequence>MQYTTTPYQQKQFINEEGLCVTPLTSHLNNAMLLESYRAMVMIRTFDQRVVALQRTGQMGTYASCLGQEAIGAGIGLALGAEDVFLPYYRDQATQYLRGVPLEQQMQYWGGNEWGNHFTGVAAQDFPNCVPIATQVTHAAGVASAIKIRGEKRCALVTCGDGATSRGDFYEAMNLAGVWQLPMIMVVNNNQWAISVPRQIQTGATTIAQKAVAAGIEGFQVDGNDVCAVYDAVHYAVKKAHCGKGSTLIEAVSYRLGDHTTADDATRYRSHEEVNEAWKREPIKRLQTCLHQKGLWSENQEQALLSECKQEVEQSVQAYLKHEEQPVSDLFDYLFEETPSHLVTQKEHVLKKWSMLGGK</sequence>
<proteinExistence type="predicted"/>
<dbReference type="PANTHER" id="PTHR43380">
    <property type="entry name" value="2-OXOISOVALERATE DEHYDROGENASE SUBUNIT ALPHA, MITOCHONDRIAL"/>
    <property type="match status" value="1"/>
</dbReference>
<gene>
    <name evidence="6" type="primary">pdhA</name>
    <name evidence="6" type="ORF">Kalk_04720</name>
</gene>
<keyword evidence="2 4" id="KW-0560">Oxidoreductase</keyword>
<name>A0A2K9LHM1_9GAMM</name>
<dbReference type="InterPro" id="IPR001017">
    <property type="entry name" value="DH_E1"/>
</dbReference>
<dbReference type="GO" id="GO:0009083">
    <property type="term" value="P:branched-chain amino acid catabolic process"/>
    <property type="evidence" value="ECO:0007669"/>
    <property type="project" value="TreeGrafter"/>
</dbReference>
<comment type="cofactor">
    <cofactor evidence="1 4">
        <name>thiamine diphosphate</name>
        <dbReference type="ChEBI" id="CHEBI:58937"/>
    </cofactor>
</comment>
<dbReference type="GO" id="GO:0004739">
    <property type="term" value="F:pyruvate dehydrogenase (acetyl-transferring) activity"/>
    <property type="evidence" value="ECO:0007669"/>
    <property type="project" value="UniProtKB-UniRule"/>
</dbReference>
<evidence type="ECO:0000256" key="3">
    <source>
        <dbReference type="ARBA" id="ARBA00023052"/>
    </source>
</evidence>
<accession>A0A2K9LHM1</accession>
<dbReference type="InterPro" id="IPR050771">
    <property type="entry name" value="Alpha-ketoacid_DH_E1_comp"/>
</dbReference>
<comment type="subunit">
    <text evidence="4">Heterodimer of an alpha and a beta chain.</text>
</comment>
<feature type="domain" description="Dehydrogenase E1 component" evidence="5">
    <location>
        <begin position="37"/>
        <end position="318"/>
    </location>
</feature>
<dbReference type="PANTHER" id="PTHR43380:SF1">
    <property type="entry name" value="2-OXOISOVALERATE DEHYDROGENASE SUBUNIT ALPHA, MITOCHONDRIAL"/>
    <property type="match status" value="1"/>
</dbReference>
<dbReference type="Pfam" id="PF00676">
    <property type="entry name" value="E1_dh"/>
    <property type="match status" value="1"/>
</dbReference>